<keyword evidence="5 10" id="KW-0560">Oxidoreductase</keyword>
<evidence type="ECO:0000259" key="9">
    <source>
        <dbReference type="SMART" id="SM00790"/>
    </source>
</evidence>
<dbReference type="InterPro" id="IPR051919">
    <property type="entry name" value="W-dependent_AOR"/>
</dbReference>
<evidence type="ECO:0000256" key="6">
    <source>
        <dbReference type="ARBA" id="ARBA00023004"/>
    </source>
</evidence>
<dbReference type="InterPro" id="IPR001203">
    <property type="entry name" value="OxRdtase_Ald_Fedxn_C"/>
</dbReference>
<dbReference type="Pfam" id="PF01314">
    <property type="entry name" value="AFOR_C"/>
    <property type="match status" value="1"/>
</dbReference>
<proteinExistence type="inferred from homology"/>
<name>A0A0W8G5W4_9ZZZZ</name>
<evidence type="ECO:0000313" key="10">
    <source>
        <dbReference type="EMBL" id="KUG28522.1"/>
    </source>
</evidence>
<dbReference type="InterPro" id="IPR013983">
    <property type="entry name" value="Ald_Fedxn_OxRdtase_N"/>
</dbReference>
<gene>
    <name evidence="10" type="ORF">ASZ90_001600</name>
</gene>
<keyword evidence="4" id="KW-0479">Metal-binding</keyword>
<feature type="domain" description="Aldehyde ferredoxin oxidoreductase N-terminal" evidence="9">
    <location>
        <begin position="6"/>
        <end position="200"/>
    </location>
</feature>
<dbReference type="GO" id="GO:0051539">
    <property type="term" value="F:4 iron, 4 sulfur cluster binding"/>
    <property type="evidence" value="ECO:0007669"/>
    <property type="project" value="UniProtKB-KW"/>
</dbReference>
<dbReference type="SUPFAM" id="SSF48310">
    <property type="entry name" value="Aldehyde ferredoxin oxidoreductase, C-terminal domains"/>
    <property type="match status" value="1"/>
</dbReference>
<evidence type="ECO:0000256" key="3">
    <source>
        <dbReference type="ARBA" id="ARBA00022485"/>
    </source>
</evidence>
<keyword evidence="7" id="KW-0411">Iron-sulfur</keyword>
<dbReference type="InterPro" id="IPR013984">
    <property type="entry name" value="Ald_Fedxn_OxRdtase_dom2"/>
</dbReference>
<dbReference type="Gene3D" id="1.10.599.10">
    <property type="entry name" value="Aldehyde Ferredoxin Oxidoreductase Protein, subunit A, domain 3"/>
    <property type="match status" value="1"/>
</dbReference>
<dbReference type="SUPFAM" id="SSF56228">
    <property type="entry name" value="Aldehyde ferredoxin oxidoreductase, N-terminal domain"/>
    <property type="match status" value="1"/>
</dbReference>
<dbReference type="Pfam" id="PF02730">
    <property type="entry name" value="AFOR_N"/>
    <property type="match status" value="1"/>
</dbReference>
<dbReference type="Gene3D" id="3.60.9.10">
    <property type="entry name" value="Aldehyde ferredoxin oxidoreductase, N-terminal domain"/>
    <property type="match status" value="1"/>
</dbReference>
<organism evidence="10">
    <name type="scientific">hydrocarbon metagenome</name>
    <dbReference type="NCBI Taxonomy" id="938273"/>
    <lineage>
        <taxon>unclassified sequences</taxon>
        <taxon>metagenomes</taxon>
        <taxon>ecological metagenomes</taxon>
    </lineage>
</organism>
<evidence type="ECO:0000256" key="5">
    <source>
        <dbReference type="ARBA" id="ARBA00023002"/>
    </source>
</evidence>
<dbReference type="EC" id="1.2.7.5" evidence="10"/>
<dbReference type="GO" id="GO:0033726">
    <property type="term" value="F:aldehyde ferredoxin oxidoreductase activity"/>
    <property type="evidence" value="ECO:0007669"/>
    <property type="project" value="UniProtKB-EC"/>
</dbReference>
<dbReference type="PANTHER" id="PTHR30038:SF0">
    <property type="entry name" value="TUNGSTEN-CONTAINING ALDEHYDE FERREDOXIN OXIDOREDUCTASE"/>
    <property type="match status" value="1"/>
</dbReference>
<comment type="cofactor">
    <cofactor evidence="8">
        <name>tungstopterin</name>
        <dbReference type="ChEBI" id="CHEBI:30402"/>
    </cofactor>
</comment>
<dbReference type="GO" id="GO:0046872">
    <property type="term" value="F:metal ion binding"/>
    <property type="evidence" value="ECO:0007669"/>
    <property type="project" value="UniProtKB-KW"/>
</dbReference>
<evidence type="ECO:0000256" key="7">
    <source>
        <dbReference type="ARBA" id="ARBA00023014"/>
    </source>
</evidence>
<comment type="caution">
    <text evidence="10">The sequence shown here is derived from an EMBL/GenBank/DDBJ whole genome shotgun (WGS) entry which is preliminary data.</text>
</comment>
<dbReference type="SMART" id="SM00790">
    <property type="entry name" value="AFOR_N"/>
    <property type="match status" value="1"/>
</dbReference>
<evidence type="ECO:0000256" key="1">
    <source>
        <dbReference type="ARBA" id="ARBA00001966"/>
    </source>
</evidence>
<dbReference type="EMBL" id="LNQE01000210">
    <property type="protein sequence ID" value="KUG28522.1"/>
    <property type="molecule type" value="Genomic_DNA"/>
</dbReference>
<dbReference type="GO" id="GO:0009055">
    <property type="term" value="F:electron transfer activity"/>
    <property type="evidence" value="ECO:0007669"/>
    <property type="project" value="InterPro"/>
</dbReference>
<dbReference type="AlphaFoldDB" id="A0A0W8G5W4"/>
<comment type="similarity">
    <text evidence="2">Belongs to the AOR/FOR family.</text>
</comment>
<sequence length="586" mass="60413">MRDSPGDILRVRLDAPGACAERHAAPSGSGFPGGRGRAVMELLPHAHLPFDHPDMPLCLCGGPLSGTTVPFCGRSILAAISPLTGTVFDAQAGGRLAFELARSGLAGVVIAGRADAPSGLEIVDGRVILRPCPDWTSLWTTDIAARLGFPGEVLRVGPAAWSGAALAGVAVGRPGHVLRGGLGLCLAAKNLVYVALSGSGAVPVAHAAGLARARADLMRLASASPALAGAHGISRYGTAALMDLTDSLCMTPTHNFRATRFPGQKAVNAPALARRYAPRRTGCRACHLPCGRMTADGTTLPDMDALSHFTALVGNPDLTAAVAANARCLELGLDPVSAASTLACHAEISGESPPPLPLLDLLDLLDDMGRGRGLGRELAKGAAALALSAGRPEAAMAVKGLELPAYDPRGAYGLALSYAVSTRGGCHLRAFCIGHEVLRKPVATNRFDFAGKARILFQAENALAALDSLVACPFLALAASLEELAPALCAVTGHPADPGEMARAGERVVYAERIINARRGFAAAQDDLPGRFFSEPGTPGEDFSVPPIDRAAFLAARAAYYRLRGLTPDGLPLAGTARELGLPWNG</sequence>
<comment type="cofactor">
    <cofactor evidence="1">
        <name>[4Fe-4S] cluster</name>
        <dbReference type="ChEBI" id="CHEBI:49883"/>
    </cofactor>
</comment>
<dbReference type="PANTHER" id="PTHR30038">
    <property type="entry name" value="ALDEHYDE FERREDOXIN OXIDOREDUCTASE"/>
    <property type="match status" value="1"/>
</dbReference>
<protein>
    <submittedName>
        <fullName evidence="10">Tungsten-containing aldehyde:ferredoxin oxidoreductase</fullName>
        <ecNumber evidence="10">1.2.7.5</ecNumber>
    </submittedName>
</protein>
<reference evidence="10" key="1">
    <citation type="journal article" date="2015" name="Proc. Natl. Acad. Sci. U.S.A.">
        <title>Networks of energetic and metabolic interactions define dynamics in microbial communities.</title>
        <authorList>
            <person name="Embree M."/>
            <person name="Liu J.K."/>
            <person name="Al-Bassam M.M."/>
            <person name="Zengler K."/>
        </authorList>
    </citation>
    <scope>NUCLEOTIDE SEQUENCE</scope>
</reference>
<dbReference type="InterPro" id="IPR036503">
    <property type="entry name" value="Ald_Fedxn_OxRdtase_N_sf"/>
</dbReference>
<keyword evidence="6" id="KW-0408">Iron</keyword>
<dbReference type="InterPro" id="IPR013985">
    <property type="entry name" value="Ald_Fedxn_OxRdtase_dom3"/>
</dbReference>
<keyword evidence="3" id="KW-0004">4Fe-4S</keyword>
<evidence type="ECO:0000256" key="2">
    <source>
        <dbReference type="ARBA" id="ARBA00011032"/>
    </source>
</evidence>
<evidence type="ECO:0000256" key="8">
    <source>
        <dbReference type="ARBA" id="ARBA00049934"/>
    </source>
</evidence>
<dbReference type="Gene3D" id="1.10.569.10">
    <property type="entry name" value="Aldehyde Ferredoxin Oxidoreductase Protein, subunit A, domain 2"/>
    <property type="match status" value="1"/>
</dbReference>
<evidence type="ECO:0000256" key="4">
    <source>
        <dbReference type="ARBA" id="ARBA00022723"/>
    </source>
</evidence>
<accession>A0A0W8G5W4</accession>
<dbReference type="InterPro" id="IPR036021">
    <property type="entry name" value="Tungsten_al_ferr_oxy-like_C"/>
</dbReference>